<reference evidence="11" key="3">
    <citation type="submission" date="2022-06" db="UniProtKB">
        <authorList>
            <consortium name="EnsemblPlants"/>
        </authorList>
    </citation>
    <scope>IDENTIFICATION</scope>
</reference>
<evidence type="ECO:0000256" key="7">
    <source>
        <dbReference type="ARBA" id="ARBA00023180"/>
    </source>
</evidence>
<dbReference type="SUPFAM" id="SSF51445">
    <property type="entry name" value="(Trans)glycosidases"/>
    <property type="match status" value="1"/>
</dbReference>
<dbReference type="Gramene" id="TuG1812G0700001707.01.T01">
    <property type="protein sequence ID" value="TuG1812G0700001707.01.T01"/>
    <property type="gene ID" value="TuG1812G0700001707.01"/>
</dbReference>
<dbReference type="GO" id="GO:0009505">
    <property type="term" value="C:plant-type cell wall"/>
    <property type="evidence" value="ECO:0007669"/>
    <property type="project" value="TreeGrafter"/>
</dbReference>
<keyword evidence="3" id="KW-0964">Secreted</keyword>
<dbReference type="PANTHER" id="PTHR14363:SF44">
    <property type="entry name" value="HEPARANASE-LIKE PROTEIN 3"/>
    <property type="match status" value="1"/>
</dbReference>
<reference evidence="12" key="1">
    <citation type="journal article" date="2013" name="Nature">
        <title>Draft genome of the wheat A-genome progenitor Triticum urartu.</title>
        <authorList>
            <person name="Ling H.Q."/>
            <person name="Zhao S."/>
            <person name="Liu D."/>
            <person name="Wang J."/>
            <person name="Sun H."/>
            <person name="Zhang C."/>
            <person name="Fan H."/>
            <person name="Li D."/>
            <person name="Dong L."/>
            <person name="Tao Y."/>
            <person name="Gao C."/>
            <person name="Wu H."/>
            <person name="Li Y."/>
            <person name="Cui Y."/>
            <person name="Guo X."/>
            <person name="Zheng S."/>
            <person name="Wang B."/>
            <person name="Yu K."/>
            <person name="Liang Q."/>
            <person name="Yang W."/>
            <person name="Lou X."/>
            <person name="Chen J."/>
            <person name="Feng M."/>
            <person name="Jian J."/>
            <person name="Zhang X."/>
            <person name="Luo G."/>
            <person name="Jiang Y."/>
            <person name="Liu J."/>
            <person name="Wang Z."/>
            <person name="Sha Y."/>
            <person name="Zhang B."/>
            <person name="Wu H."/>
            <person name="Tang D."/>
            <person name="Shen Q."/>
            <person name="Xue P."/>
            <person name="Zou S."/>
            <person name="Wang X."/>
            <person name="Liu X."/>
            <person name="Wang F."/>
            <person name="Yang Y."/>
            <person name="An X."/>
            <person name="Dong Z."/>
            <person name="Zhang K."/>
            <person name="Zhang X."/>
            <person name="Luo M.C."/>
            <person name="Dvorak J."/>
            <person name="Tong Y."/>
            <person name="Wang J."/>
            <person name="Yang H."/>
            <person name="Li Z."/>
            <person name="Wang D."/>
            <person name="Zhang A."/>
            <person name="Wang J."/>
        </authorList>
    </citation>
    <scope>NUCLEOTIDE SEQUENCE</scope>
    <source>
        <strain evidence="12">cv. G1812</strain>
    </source>
</reference>
<keyword evidence="5" id="KW-0378">Hydrolase</keyword>
<keyword evidence="6" id="KW-0472">Membrane</keyword>
<evidence type="ECO:0000256" key="2">
    <source>
        <dbReference type="ARBA" id="ARBA00009800"/>
    </source>
</evidence>
<accession>A0A8R7R0Y5</accession>
<keyword evidence="8" id="KW-0458">Lysosome</keyword>
<evidence type="ECO:0000256" key="9">
    <source>
        <dbReference type="ARBA" id="ARBA00023765"/>
    </source>
</evidence>
<evidence type="ECO:0000313" key="12">
    <source>
        <dbReference type="Proteomes" id="UP000015106"/>
    </source>
</evidence>
<evidence type="ECO:0000256" key="10">
    <source>
        <dbReference type="ARBA" id="ARBA00055929"/>
    </source>
</evidence>
<keyword evidence="12" id="KW-1185">Reference proteome</keyword>
<dbReference type="GO" id="GO:0005765">
    <property type="term" value="C:lysosomal membrane"/>
    <property type="evidence" value="ECO:0007669"/>
    <property type="project" value="UniProtKB-SubCell"/>
</dbReference>
<dbReference type="AlphaFoldDB" id="A0A8R7R0Y5"/>
<name>A0A8R7R0Y5_TRIUA</name>
<dbReference type="FunFam" id="3.20.20.80:FF:000023">
    <property type="entry name" value="heparanase-like protein 3"/>
    <property type="match status" value="1"/>
</dbReference>
<dbReference type="GO" id="GO:0005576">
    <property type="term" value="C:extracellular region"/>
    <property type="evidence" value="ECO:0007669"/>
    <property type="project" value="UniProtKB-SubCell"/>
</dbReference>
<keyword evidence="4" id="KW-0732">Signal</keyword>
<comment type="subcellular location">
    <subcellularLocation>
        <location evidence="9">Lysosome membrane</location>
        <topology evidence="9">Peripheral membrane protein</topology>
    </subcellularLocation>
    <subcellularLocation>
        <location evidence="1">Secreted</location>
    </subcellularLocation>
</comment>
<organism evidence="11 12">
    <name type="scientific">Triticum urartu</name>
    <name type="common">Red wild einkorn</name>
    <name type="synonym">Crithodium urartu</name>
    <dbReference type="NCBI Taxonomy" id="4572"/>
    <lineage>
        <taxon>Eukaryota</taxon>
        <taxon>Viridiplantae</taxon>
        <taxon>Streptophyta</taxon>
        <taxon>Embryophyta</taxon>
        <taxon>Tracheophyta</taxon>
        <taxon>Spermatophyta</taxon>
        <taxon>Magnoliopsida</taxon>
        <taxon>Liliopsida</taxon>
        <taxon>Poales</taxon>
        <taxon>Poaceae</taxon>
        <taxon>BOP clade</taxon>
        <taxon>Pooideae</taxon>
        <taxon>Triticodae</taxon>
        <taxon>Triticeae</taxon>
        <taxon>Triticinae</taxon>
        <taxon>Triticum</taxon>
    </lineage>
</organism>
<dbReference type="Proteomes" id="UP000015106">
    <property type="component" value="Chromosome 7"/>
</dbReference>
<dbReference type="InterPro" id="IPR017853">
    <property type="entry name" value="GH"/>
</dbReference>
<evidence type="ECO:0000256" key="6">
    <source>
        <dbReference type="ARBA" id="ARBA00023136"/>
    </source>
</evidence>
<sequence>MARWDELNAFFQKSGAKVVFGLNALNVRETDGESYMGGNWDLTNAASFIQYTVSKGYEIHGWELGNELGGKAVGTLIAADQYAKDATFLKWVVEDTYEDSPLKPPLLAPGSFFDKDWFGEFITKTSPDIVSVVSHHIYNLGAGVETGLVKRILNQSYLDGVARQFSDLQQLLKTSGTSAVAWVGEAGGAYNSGHHLVTDAFVFSFWYLDQLGMSAKYNTKTYCRQSFIGGNYGLLNTTTFQPNPDYYSALLWHRLMGTKVLDAKFSGTTNLIRAYAHCAKNSTGITLLLMNLHGNARNDVSLTSEELLVVEASGVTREEYHLLPEGGDIHSQVMLLNGRALTTDADGNIPRMEPIILDAAQPIAIEPLSIVFAHMPNYYAPVCS</sequence>
<comment type="function">
    <text evidence="10">Endoglycosidase which is a cell surface and extracellular matrix-degrading enzyme. Cleaves heparan sulfate proteoglycans (HSPGs) into heparan sulfate side chains and core proteoglycans.</text>
</comment>
<keyword evidence="7" id="KW-0325">Glycoprotein</keyword>
<evidence type="ECO:0000256" key="1">
    <source>
        <dbReference type="ARBA" id="ARBA00004613"/>
    </source>
</evidence>
<reference evidence="11" key="2">
    <citation type="submission" date="2018-03" db="EMBL/GenBank/DDBJ databases">
        <title>The Triticum urartu genome reveals the dynamic nature of wheat genome evolution.</title>
        <authorList>
            <person name="Ling H."/>
            <person name="Ma B."/>
            <person name="Shi X."/>
            <person name="Liu H."/>
            <person name="Dong L."/>
            <person name="Sun H."/>
            <person name="Cao Y."/>
            <person name="Gao Q."/>
            <person name="Zheng S."/>
            <person name="Li Y."/>
            <person name="Yu Y."/>
            <person name="Du H."/>
            <person name="Qi M."/>
            <person name="Li Y."/>
            <person name="Yu H."/>
            <person name="Cui Y."/>
            <person name="Wang N."/>
            <person name="Chen C."/>
            <person name="Wu H."/>
            <person name="Zhao Y."/>
            <person name="Zhang J."/>
            <person name="Li Y."/>
            <person name="Zhou W."/>
            <person name="Zhang B."/>
            <person name="Hu W."/>
            <person name="Eijk M."/>
            <person name="Tang J."/>
            <person name="Witsenboer H."/>
            <person name="Zhao S."/>
            <person name="Li Z."/>
            <person name="Zhang A."/>
            <person name="Wang D."/>
            <person name="Liang C."/>
        </authorList>
    </citation>
    <scope>NUCLEOTIDE SEQUENCE [LARGE SCALE GENOMIC DNA]</scope>
    <source>
        <strain evidence="11">cv. G1812</strain>
    </source>
</reference>
<evidence type="ECO:0000256" key="5">
    <source>
        <dbReference type="ARBA" id="ARBA00022801"/>
    </source>
</evidence>
<dbReference type="PANTHER" id="PTHR14363">
    <property type="entry name" value="HEPARANASE-RELATED"/>
    <property type="match status" value="1"/>
</dbReference>
<dbReference type="GO" id="GO:0004566">
    <property type="term" value="F:beta-glucuronidase activity"/>
    <property type="evidence" value="ECO:0007669"/>
    <property type="project" value="TreeGrafter"/>
</dbReference>
<protein>
    <recommendedName>
        <fullName evidence="13">Heparanase-like protein 3</fullName>
    </recommendedName>
</protein>
<dbReference type="Pfam" id="PF03662">
    <property type="entry name" value="Glyco_hydro_79n"/>
    <property type="match status" value="1"/>
</dbReference>
<evidence type="ECO:0000256" key="8">
    <source>
        <dbReference type="ARBA" id="ARBA00023228"/>
    </source>
</evidence>
<dbReference type="InterPro" id="IPR005199">
    <property type="entry name" value="Glyco_hydro_79"/>
</dbReference>
<evidence type="ECO:0008006" key="13">
    <source>
        <dbReference type="Google" id="ProtNLM"/>
    </source>
</evidence>
<evidence type="ECO:0000256" key="3">
    <source>
        <dbReference type="ARBA" id="ARBA00022525"/>
    </source>
</evidence>
<dbReference type="Gene3D" id="3.20.20.80">
    <property type="entry name" value="Glycosidases"/>
    <property type="match status" value="1"/>
</dbReference>
<evidence type="ECO:0000256" key="4">
    <source>
        <dbReference type="ARBA" id="ARBA00022729"/>
    </source>
</evidence>
<proteinExistence type="inferred from homology"/>
<dbReference type="EnsemblPlants" id="TuG1812G0700001707.01.T01">
    <property type="protein sequence ID" value="TuG1812G0700001707.01.T01"/>
    <property type="gene ID" value="TuG1812G0700001707.01"/>
</dbReference>
<evidence type="ECO:0000313" key="11">
    <source>
        <dbReference type="EnsemblPlants" id="TuG1812G0700001707.01.T01"/>
    </source>
</evidence>
<comment type="similarity">
    <text evidence="2">Belongs to the glycosyl hydrolase 79 family.</text>
</comment>